<evidence type="ECO:0000313" key="2">
    <source>
        <dbReference type="EMBL" id="MBO0933780.1"/>
    </source>
</evidence>
<dbReference type="AlphaFoldDB" id="A0A939GBF8"/>
<comment type="caution">
    <text evidence="2">The sequence shown here is derived from an EMBL/GenBank/DDBJ whole genome shotgun (WGS) entry which is preliminary data.</text>
</comment>
<dbReference type="Pfam" id="PF01636">
    <property type="entry name" value="APH"/>
    <property type="match status" value="1"/>
</dbReference>
<accession>A0A939GBF8</accession>
<dbReference type="RefSeq" id="WP_207337743.1">
    <property type="nucleotide sequence ID" value="NZ_JAFMYU010000022.1"/>
</dbReference>
<evidence type="ECO:0000259" key="1">
    <source>
        <dbReference type="Pfam" id="PF01636"/>
    </source>
</evidence>
<dbReference type="InterPro" id="IPR002575">
    <property type="entry name" value="Aminoglycoside_PTrfase"/>
</dbReference>
<feature type="domain" description="Aminoglycoside phosphotransferase" evidence="1">
    <location>
        <begin position="140"/>
        <end position="326"/>
    </location>
</feature>
<proteinExistence type="predicted"/>
<dbReference type="EMBL" id="JAFMYU010000022">
    <property type="protein sequence ID" value="MBO0933780.1"/>
    <property type="molecule type" value="Genomic_DNA"/>
</dbReference>
<name>A0A939GBF8_9BACT</name>
<dbReference type="Proteomes" id="UP000664795">
    <property type="component" value="Unassembled WGS sequence"/>
</dbReference>
<dbReference type="Gene3D" id="3.90.1200.10">
    <property type="match status" value="1"/>
</dbReference>
<keyword evidence="3" id="KW-1185">Reference proteome</keyword>
<dbReference type="SUPFAM" id="SSF56112">
    <property type="entry name" value="Protein kinase-like (PK-like)"/>
    <property type="match status" value="1"/>
</dbReference>
<evidence type="ECO:0000313" key="3">
    <source>
        <dbReference type="Proteomes" id="UP000664795"/>
    </source>
</evidence>
<organism evidence="2 3">
    <name type="scientific">Fibrella aquatilis</name>
    <dbReference type="NCBI Taxonomy" id="2817059"/>
    <lineage>
        <taxon>Bacteria</taxon>
        <taxon>Pseudomonadati</taxon>
        <taxon>Bacteroidota</taxon>
        <taxon>Cytophagia</taxon>
        <taxon>Cytophagales</taxon>
        <taxon>Spirosomataceae</taxon>
        <taxon>Fibrella</taxon>
    </lineage>
</organism>
<sequence length="388" mass="43722">MTQSDYLNPAFVERLMRQHAPKNDIRVFDVRPLAIDNSASILAALTAGLSDTIIGHLGLAVTFRSGGVRQTRRMVLKIKPPGSAIVAMLNGLAGACGGTLAEVYPTYKDLTGFLHTDQRELEVYGKLPSSLQPDIFGLLADPEQGTYVILMEYLDDVALMNSVLAPHTWTDGHIRQALDQLAVWHADHLNRPLPIDPTYWDDAPSRAYMTRLTPLWTALLDNAAQQAPALYTPARVARLNAIIRSIPDYWHELEQLAKALVHNDLNPRNTCFKSVNGASVFCVYDWELATYHVPQYDVVELLCFVLDTDRYHLRPVYLDHYRNALHQLTGLYADEQAFKRGFDLAAFDFGLHRLGMYMMAHSVSPYPFLPRVVNSYFDMLEKGFSNRA</sequence>
<dbReference type="InterPro" id="IPR011009">
    <property type="entry name" value="Kinase-like_dom_sf"/>
</dbReference>
<protein>
    <submittedName>
        <fullName evidence="2">Phosphotransferase</fullName>
    </submittedName>
</protein>
<reference evidence="2 3" key="1">
    <citation type="submission" date="2021-03" db="EMBL/GenBank/DDBJ databases">
        <title>Fibrella sp. HMF5036 genome sequencing and assembly.</title>
        <authorList>
            <person name="Kang H."/>
            <person name="Kim H."/>
            <person name="Bae S."/>
            <person name="Joh K."/>
        </authorList>
    </citation>
    <scope>NUCLEOTIDE SEQUENCE [LARGE SCALE GENOMIC DNA]</scope>
    <source>
        <strain evidence="2 3">HMF5036</strain>
    </source>
</reference>
<gene>
    <name evidence="2" type="ORF">J2I48_22420</name>
</gene>